<dbReference type="Proteomes" id="UP000604730">
    <property type="component" value="Unassembled WGS sequence"/>
</dbReference>
<protein>
    <recommendedName>
        <fullName evidence="6 7">Methionine aminopeptidase</fullName>
        <shortName evidence="6">MAP</shortName>
        <shortName evidence="6">MetAP</shortName>
        <ecNumber evidence="6 7">3.4.11.18</ecNumber>
    </recommendedName>
    <alternativeName>
        <fullName evidence="6">Peptidase M</fullName>
    </alternativeName>
</protein>
<feature type="binding site" evidence="6">
    <location>
        <position position="107"/>
    </location>
    <ligand>
        <name>a divalent metal cation</name>
        <dbReference type="ChEBI" id="CHEBI:60240"/>
        <label>2</label>
        <note>catalytic</note>
    </ligand>
</feature>
<dbReference type="InterPro" id="IPR001714">
    <property type="entry name" value="Pept_M24_MAP"/>
</dbReference>
<feature type="binding site" evidence="6">
    <location>
        <position position="96"/>
    </location>
    <ligand>
        <name>a divalent metal cation</name>
        <dbReference type="ChEBI" id="CHEBI:60240"/>
        <label>1</label>
    </ligand>
</feature>
<feature type="binding site" evidence="6">
    <location>
        <position position="78"/>
    </location>
    <ligand>
        <name>substrate</name>
    </ligand>
</feature>
<reference evidence="9 10" key="1">
    <citation type="submission" date="2021-01" db="EMBL/GenBank/DDBJ databases">
        <title>Isolation and description of Catonella massiliensis sp. nov., a novel Catonella species, isolated from a stable periodontitis subject.</title>
        <authorList>
            <person name="Antezack A."/>
            <person name="Boxberger M."/>
            <person name="La Scola B."/>
            <person name="Monnet-Corti V."/>
        </authorList>
    </citation>
    <scope>NUCLEOTIDE SEQUENCE [LARGE SCALE GENOMIC DNA]</scope>
    <source>
        <strain evidence="9 10">Marseille-Q4567</strain>
    </source>
</reference>
<evidence type="ECO:0000256" key="3">
    <source>
        <dbReference type="ARBA" id="ARBA00022670"/>
    </source>
</evidence>
<proteinExistence type="inferred from homology"/>
<dbReference type="CDD" id="cd01086">
    <property type="entry name" value="MetAP1"/>
    <property type="match status" value="1"/>
</dbReference>
<sequence length="251" mass="27863">MEVGIKDENAISLMREAGKRLAFVLSELEAYVKPGLSTYEIDKKGEELIRKCDGIPSFLGYNGFPASICVSVNDQVVHGIPAKEHYIDEGDIVSLDAGLIYKGWHADAARTVPVGTVIPELKDLIEVTKQSFFEGIKQAVPGNHINDISIAIQSYVESHGYSVVRDLAGHGIGQNLHEAPDIFNFRQKKQGIKIEKNMTFAIEPMVNMGGYEVEWGEDDWTVYTADYSFSAHYENTILITDGEPEILTLPR</sequence>
<comment type="similarity">
    <text evidence="6">Belongs to the peptidase M24A family. Methionine aminopeptidase type 1 subfamily.</text>
</comment>
<dbReference type="HAMAP" id="MF_01974">
    <property type="entry name" value="MetAP_1"/>
    <property type="match status" value="1"/>
</dbReference>
<evidence type="ECO:0000256" key="6">
    <source>
        <dbReference type="HAMAP-Rule" id="MF_01974"/>
    </source>
</evidence>
<evidence type="ECO:0000256" key="1">
    <source>
        <dbReference type="ARBA" id="ARBA00002521"/>
    </source>
</evidence>
<feature type="binding site" evidence="6">
    <location>
        <position position="234"/>
    </location>
    <ligand>
        <name>a divalent metal cation</name>
        <dbReference type="ChEBI" id="CHEBI:60240"/>
        <label>1</label>
    </ligand>
</feature>
<evidence type="ECO:0000256" key="4">
    <source>
        <dbReference type="ARBA" id="ARBA00022723"/>
    </source>
</evidence>
<evidence type="ECO:0000256" key="2">
    <source>
        <dbReference type="ARBA" id="ARBA00022438"/>
    </source>
</evidence>
<comment type="catalytic activity">
    <reaction evidence="6 7">
        <text>Release of N-terminal amino acids, preferentially methionine, from peptides and arylamides.</text>
        <dbReference type="EC" id="3.4.11.18"/>
    </reaction>
</comment>
<evidence type="ECO:0000313" key="9">
    <source>
        <dbReference type="EMBL" id="MBK5897030.1"/>
    </source>
</evidence>
<feature type="binding site" evidence="6">
    <location>
        <position position="177"/>
    </location>
    <ligand>
        <name>substrate</name>
    </ligand>
</feature>
<dbReference type="PANTHER" id="PTHR43330">
    <property type="entry name" value="METHIONINE AMINOPEPTIDASE"/>
    <property type="match status" value="1"/>
</dbReference>
<dbReference type="PRINTS" id="PR00599">
    <property type="entry name" value="MAPEPTIDASE"/>
</dbReference>
<evidence type="ECO:0000256" key="7">
    <source>
        <dbReference type="RuleBase" id="RU003653"/>
    </source>
</evidence>
<dbReference type="RefSeq" id="WP_208428542.1">
    <property type="nucleotide sequence ID" value="NZ_JAEPRJ010000001.1"/>
</dbReference>
<feature type="binding site" evidence="6">
    <location>
        <position position="170"/>
    </location>
    <ligand>
        <name>a divalent metal cation</name>
        <dbReference type="ChEBI" id="CHEBI:60240"/>
        <label>2</label>
        <note>catalytic</note>
    </ligand>
</feature>
<organism evidence="9 10">
    <name type="scientific">Catonella massiliensis</name>
    <dbReference type="NCBI Taxonomy" id="2799636"/>
    <lineage>
        <taxon>Bacteria</taxon>
        <taxon>Bacillati</taxon>
        <taxon>Bacillota</taxon>
        <taxon>Clostridia</taxon>
        <taxon>Lachnospirales</taxon>
        <taxon>Lachnospiraceae</taxon>
        <taxon>Catonella</taxon>
    </lineage>
</organism>
<dbReference type="GO" id="GO:0004239">
    <property type="term" value="F:initiator methionyl aminopeptidase activity"/>
    <property type="evidence" value="ECO:0007669"/>
    <property type="project" value="UniProtKB-EC"/>
</dbReference>
<dbReference type="InterPro" id="IPR002467">
    <property type="entry name" value="Pept_M24A_MAP1"/>
</dbReference>
<dbReference type="SUPFAM" id="SSF55920">
    <property type="entry name" value="Creatinase/aminopeptidase"/>
    <property type="match status" value="1"/>
</dbReference>
<dbReference type="EMBL" id="JAEPRJ010000001">
    <property type="protein sequence ID" value="MBK5897030.1"/>
    <property type="molecule type" value="Genomic_DNA"/>
</dbReference>
<keyword evidence="5 6" id="KW-0378">Hydrolase</keyword>
<name>A0ABS1IYY7_9FIRM</name>
<feature type="domain" description="Peptidase M24" evidence="8">
    <location>
        <begin position="13"/>
        <end position="241"/>
    </location>
</feature>
<comment type="function">
    <text evidence="1 6">Removes the N-terminal methionine from nascent proteins. The N-terminal methionine is often cleaved when the second residue in the primary sequence is small and uncharged (Met-Ala-, Cys, Gly, Pro, Ser, Thr, or Val). Requires deformylation of the N(alpha)-formylated initiator methionine before it can be hydrolyzed.</text>
</comment>
<evidence type="ECO:0000313" key="10">
    <source>
        <dbReference type="Proteomes" id="UP000604730"/>
    </source>
</evidence>
<evidence type="ECO:0000256" key="5">
    <source>
        <dbReference type="ARBA" id="ARBA00022801"/>
    </source>
</evidence>
<gene>
    <name evidence="6 9" type="primary">map</name>
    <name evidence="9" type="ORF">JJN12_04420</name>
</gene>
<comment type="subunit">
    <text evidence="6">Monomer.</text>
</comment>
<dbReference type="PANTHER" id="PTHR43330:SF27">
    <property type="entry name" value="METHIONINE AMINOPEPTIDASE"/>
    <property type="match status" value="1"/>
</dbReference>
<comment type="caution">
    <text evidence="9">The sequence shown here is derived from an EMBL/GenBank/DDBJ whole genome shotgun (WGS) entry which is preliminary data.</text>
</comment>
<dbReference type="InterPro" id="IPR000994">
    <property type="entry name" value="Pept_M24"/>
</dbReference>
<dbReference type="NCBIfam" id="TIGR00500">
    <property type="entry name" value="met_pdase_I"/>
    <property type="match status" value="1"/>
</dbReference>
<dbReference type="InterPro" id="IPR036005">
    <property type="entry name" value="Creatinase/aminopeptidase-like"/>
</dbReference>
<keyword evidence="2 6" id="KW-0031">Aminopeptidase</keyword>
<feature type="binding site" evidence="6">
    <location>
        <position position="203"/>
    </location>
    <ligand>
        <name>a divalent metal cation</name>
        <dbReference type="ChEBI" id="CHEBI:60240"/>
        <label>2</label>
        <note>catalytic</note>
    </ligand>
</feature>
<keyword evidence="10" id="KW-1185">Reference proteome</keyword>
<evidence type="ECO:0000259" key="8">
    <source>
        <dbReference type="Pfam" id="PF00557"/>
    </source>
</evidence>
<dbReference type="Pfam" id="PF00557">
    <property type="entry name" value="Peptidase_M24"/>
    <property type="match status" value="1"/>
</dbReference>
<feature type="binding site" evidence="6">
    <location>
        <position position="234"/>
    </location>
    <ligand>
        <name>a divalent metal cation</name>
        <dbReference type="ChEBI" id="CHEBI:60240"/>
        <label>2</label>
        <note>catalytic</note>
    </ligand>
</feature>
<dbReference type="Gene3D" id="3.90.230.10">
    <property type="entry name" value="Creatinase/methionine aminopeptidase superfamily"/>
    <property type="match status" value="1"/>
</dbReference>
<feature type="binding site" evidence="6">
    <location>
        <position position="107"/>
    </location>
    <ligand>
        <name>a divalent metal cation</name>
        <dbReference type="ChEBI" id="CHEBI:60240"/>
        <label>1</label>
    </ligand>
</feature>
<keyword evidence="3 6" id="KW-0645">Protease</keyword>
<accession>A0ABS1IYY7</accession>
<dbReference type="EC" id="3.4.11.18" evidence="6 7"/>
<comment type="cofactor">
    <cofactor evidence="6">
        <name>Co(2+)</name>
        <dbReference type="ChEBI" id="CHEBI:48828"/>
    </cofactor>
    <cofactor evidence="6">
        <name>Zn(2+)</name>
        <dbReference type="ChEBI" id="CHEBI:29105"/>
    </cofactor>
    <cofactor evidence="6">
        <name>Mn(2+)</name>
        <dbReference type="ChEBI" id="CHEBI:29035"/>
    </cofactor>
    <cofactor evidence="6">
        <name>Fe(2+)</name>
        <dbReference type="ChEBI" id="CHEBI:29033"/>
    </cofactor>
    <text evidence="6">Binds 2 divalent metal cations per subunit. Has a high-affinity and a low affinity metal-binding site. The true nature of the physiological cofactor is under debate. The enzyme is active with cobalt, zinc, manganese or divalent iron ions. Most likely, methionine aminopeptidases function as mononuclear Fe(2+)-metalloproteases under physiological conditions, and the catalytically relevant metal-binding site has been assigned to the histidine-containing high-affinity site.</text>
</comment>
<keyword evidence="4 6" id="KW-0479">Metal-binding</keyword>